<keyword evidence="12" id="KW-1185">Reference proteome</keyword>
<feature type="active site" description="Nucleophile" evidence="7">
    <location>
        <position position="360"/>
    </location>
</feature>
<dbReference type="Pfam" id="PF07685">
    <property type="entry name" value="GATase_3"/>
    <property type="match status" value="1"/>
</dbReference>
<comment type="function">
    <text evidence="7">Catalyzes the ATP-dependent amidation of the two carboxylate groups at positions a and c of cobyrinate, using either L-glutamine or ammonia as the nitrogen source.</text>
</comment>
<protein>
    <recommendedName>
        <fullName evidence="7">Cobyrinate a,c-diamide synthase</fullName>
        <ecNumber evidence="7">6.3.5.11</ecNumber>
    </recommendedName>
    <alternativeName>
        <fullName evidence="7">Cobyrinic acid a,c-diamide synthetase</fullName>
    </alternativeName>
</protein>
<comment type="catalytic activity">
    <reaction evidence="7">
        <text>cob(II)yrinate + 2 L-glutamine + 2 ATP + 2 H2O = cob(II)yrinate a,c diamide + 2 L-glutamate + 2 ADP + 2 phosphate + 2 H(+)</text>
        <dbReference type="Rhea" id="RHEA:26289"/>
        <dbReference type="ChEBI" id="CHEBI:15377"/>
        <dbReference type="ChEBI" id="CHEBI:15378"/>
        <dbReference type="ChEBI" id="CHEBI:29985"/>
        <dbReference type="ChEBI" id="CHEBI:30616"/>
        <dbReference type="ChEBI" id="CHEBI:43474"/>
        <dbReference type="ChEBI" id="CHEBI:58359"/>
        <dbReference type="ChEBI" id="CHEBI:58537"/>
        <dbReference type="ChEBI" id="CHEBI:58894"/>
        <dbReference type="ChEBI" id="CHEBI:456216"/>
        <dbReference type="EC" id="6.3.5.11"/>
    </reaction>
</comment>
<dbReference type="Gene3D" id="3.40.50.300">
    <property type="entry name" value="P-loop containing nucleotide triphosphate hydrolases"/>
    <property type="match status" value="2"/>
</dbReference>
<feature type="region of interest" description="Disordered" evidence="8">
    <location>
        <begin position="1"/>
        <end position="40"/>
    </location>
</feature>
<gene>
    <name evidence="7" type="primary">cbiA</name>
    <name evidence="11" type="ORF">MJA45_25540</name>
</gene>
<dbReference type="InterPro" id="IPR004484">
    <property type="entry name" value="CbiA/CobB_synth"/>
</dbReference>
<dbReference type="NCBIfam" id="TIGR00379">
    <property type="entry name" value="cobB"/>
    <property type="match status" value="1"/>
</dbReference>
<feature type="site" description="Increases nucleophilicity of active site Cys" evidence="7">
    <location>
        <position position="463"/>
    </location>
</feature>
<dbReference type="SUPFAM" id="SSF52540">
    <property type="entry name" value="P-loop containing nucleoside triphosphate hydrolases"/>
    <property type="match status" value="1"/>
</dbReference>
<dbReference type="SUPFAM" id="SSF52317">
    <property type="entry name" value="Class I glutamine amidotransferase-like"/>
    <property type="match status" value="1"/>
</dbReference>
<comment type="cofactor">
    <cofactor evidence="1 7">
        <name>Mg(2+)</name>
        <dbReference type="ChEBI" id="CHEBI:18420"/>
    </cofactor>
</comment>
<keyword evidence="7" id="KW-0169">Cobalamin biosynthesis</keyword>
<evidence type="ECO:0000313" key="12">
    <source>
        <dbReference type="Proteomes" id="UP001305702"/>
    </source>
</evidence>
<dbReference type="CDD" id="cd05388">
    <property type="entry name" value="CobB_N"/>
    <property type="match status" value="1"/>
</dbReference>
<proteinExistence type="inferred from homology"/>
<comment type="miscellaneous">
    <text evidence="7">The a and c carboxylates of cobyrinate are activated for nucleophilic attack via formation of a phosphorylated intermediate by ATP. CbiA catalyzes first the amidation of the c-carboxylate, and then that of the a-carboxylate.</text>
</comment>
<dbReference type="PROSITE" id="PS51274">
    <property type="entry name" value="GATASE_COBBQ"/>
    <property type="match status" value="1"/>
</dbReference>
<dbReference type="GO" id="GO:0009236">
    <property type="term" value="P:cobalamin biosynthetic process"/>
    <property type="evidence" value="ECO:0007669"/>
    <property type="project" value="UniProtKB-UniRule"/>
</dbReference>
<dbReference type="GO" id="GO:0005524">
    <property type="term" value="F:ATP binding"/>
    <property type="evidence" value="ECO:0007669"/>
    <property type="project" value="UniProtKB-UniRule"/>
</dbReference>
<evidence type="ECO:0000256" key="2">
    <source>
        <dbReference type="ARBA" id="ARBA00022598"/>
    </source>
</evidence>
<dbReference type="EC" id="6.3.5.11" evidence="7"/>
<dbReference type="Proteomes" id="UP001305702">
    <property type="component" value="Chromosome"/>
</dbReference>
<keyword evidence="6 7" id="KW-0315">Glutamine amidotransferase</keyword>
<evidence type="ECO:0000256" key="7">
    <source>
        <dbReference type="HAMAP-Rule" id="MF_00027"/>
    </source>
</evidence>
<dbReference type="RefSeq" id="WP_315604715.1">
    <property type="nucleotide sequence ID" value="NZ_CP130318.1"/>
</dbReference>
<feature type="compositionally biased region" description="Basic and acidic residues" evidence="8">
    <location>
        <begin position="1"/>
        <end position="23"/>
    </location>
</feature>
<evidence type="ECO:0000256" key="5">
    <source>
        <dbReference type="ARBA" id="ARBA00022842"/>
    </source>
</evidence>
<dbReference type="AlphaFoldDB" id="A0AA96LD16"/>
<evidence type="ECO:0000259" key="9">
    <source>
        <dbReference type="Pfam" id="PF01656"/>
    </source>
</evidence>
<dbReference type="Gene3D" id="3.40.50.880">
    <property type="match status" value="1"/>
</dbReference>
<keyword evidence="2 7" id="KW-0436">Ligase</keyword>
<dbReference type="PANTHER" id="PTHR43873">
    <property type="entry name" value="COBYRINATE A,C-DIAMIDE SYNTHASE"/>
    <property type="match status" value="1"/>
</dbReference>
<keyword evidence="5 7" id="KW-0460">Magnesium</keyword>
<dbReference type="CDD" id="cd03130">
    <property type="entry name" value="GATase1_CobB"/>
    <property type="match status" value="1"/>
</dbReference>
<evidence type="ECO:0000256" key="4">
    <source>
        <dbReference type="ARBA" id="ARBA00022840"/>
    </source>
</evidence>
<dbReference type="PANTHER" id="PTHR43873:SF1">
    <property type="entry name" value="COBYRINATE A,C-DIAMIDE SYNTHASE"/>
    <property type="match status" value="1"/>
</dbReference>
<dbReference type="HAMAP" id="MF_00027">
    <property type="entry name" value="CobB_CbiA"/>
    <property type="match status" value="1"/>
</dbReference>
<keyword evidence="3 7" id="KW-0547">Nucleotide-binding</keyword>
<evidence type="ECO:0000313" key="11">
    <source>
        <dbReference type="EMBL" id="WNQ10939.1"/>
    </source>
</evidence>
<feature type="domain" description="CobB/CobQ-like glutamine amidotransferase" evidence="10">
    <location>
        <begin position="277"/>
        <end position="469"/>
    </location>
</feature>
<evidence type="ECO:0000256" key="3">
    <source>
        <dbReference type="ARBA" id="ARBA00022741"/>
    </source>
</evidence>
<sequence length="501" mass="54012">MTESREWNGRRARSNEETDRDEAGPDAGGGSRRLVVAAPSSGSGKTTVTLGLMAALKNRGYEVQGFKCGPDYIDPTYHTALTGRPSRNLDSWMTGPEAVKEIYIRGSRGADISVIEGVMGLFDGKNPRSNQGSTAEIAMLLDAPVLLVVDCSAMARSAAAIVKGFQTFAEGLRVAAVIANRVGSIGHYRMVREAVEQECGIPVAGYLRREDAVSIPERQLGLIPSIERGDCDELFGRLGSLAEAHLDMELLVRLSEGAPVQAEPVLFRGEPQEPRVRIAVAKDASFSFYYPENLELLEHYGAECVYFSPLAGEPVPEGADGLYLGGGFPEEFAGPLSEHAEAAASIRRAVESGMPALAECGGFMYLTESLADTEGREHAMAGLLPGRVRMQTKLAALGYRTVRGREGNFLLPPGEEAKGHEFHYSVHERPDETDLPPAYETEGLFGSKQEGFVKGSLAAGYTHLYFPSNPGIVERWIEACLRYRASAVPTGSRSPGTAPLR</sequence>
<comment type="pathway">
    <text evidence="7">Cofactor biosynthesis; adenosylcobalamin biosynthesis; cob(II)yrinate a,c-diamide from sirohydrochlorin (anaerobic route): step 10/10.</text>
</comment>
<comment type="domain">
    <text evidence="7">Comprises of two domains. The C-terminal domain contains the binding site for glutamine and catalyzes the hydrolysis of this substrate to glutamate and ammonia. The N-terminal domain is anticipated to bind ATP and cobyrinate and catalyzes the ultimate synthesis of the diamide product. The ammonia produced via the glutaminase domain is probably translocated to the adjacent domain via a molecular tunnel, where it reacts with an activated intermediate.</text>
</comment>
<keyword evidence="4 7" id="KW-0067">ATP-binding</keyword>
<dbReference type="Pfam" id="PF01656">
    <property type="entry name" value="CbiA"/>
    <property type="match status" value="1"/>
</dbReference>
<feature type="domain" description="CobQ/CobB/MinD/ParA nucleotide binding" evidence="9">
    <location>
        <begin position="34"/>
        <end position="219"/>
    </location>
</feature>
<evidence type="ECO:0000259" key="10">
    <source>
        <dbReference type="Pfam" id="PF07685"/>
    </source>
</evidence>
<name>A0AA96LD16_9BACL</name>
<dbReference type="InterPro" id="IPR002586">
    <property type="entry name" value="CobQ/CobB/MinD/ParA_Nub-bd_dom"/>
</dbReference>
<dbReference type="InterPro" id="IPR011698">
    <property type="entry name" value="GATase_3"/>
</dbReference>
<evidence type="ECO:0000256" key="1">
    <source>
        <dbReference type="ARBA" id="ARBA00001946"/>
    </source>
</evidence>
<organism evidence="11 12">
    <name type="scientific">Paenibacillus aurantius</name>
    <dbReference type="NCBI Taxonomy" id="2918900"/>
    <lineage>
        <taxon>Bacteria</taxon>
        <taxon>Bacillati</taxon>
        <taxon>Bacillota</taxon>
        <taxon>Bacilli</taxon>
        <taxon>Bacillales</taxon>
        <taxon>Paenibacillaceae</taxon>
        <taxon>Paenibacillus</taxon>
    </lineage>
</organism>
<comment type="similarity">
    <text evidence="7">Belongs to the CobB/CbiA family.</text>
</comment>
<dbReference type="InterPro" id="IPR027417">
    <property type="entry name" value="P-loop_NTPase"/>
</dbReference>
<evidence type="ECO:0000256" key="8">
    <source>
        <dbReference type="SAM" id="MobiDB-lite"/>
    </source>
</evidence>
<reference evidence="11 12" key="1">
    <citation type="submission" date="2022-02" db="EMBL/GenBank/DDBJ databases">
        <title>Paenibacillus sp. MBLB1776 Whole Genome Shotgun Sequencing.</title>
        <authorList>
            <person name="Hwang C.Y."/>
            <person name="Cho E.-S."/>
            <person name="Seo M.-J."/>
        </authorList>
    </citation>
    <scope>NUCLEOTIDE SEQUENCE [LARGE SCALE GENOMIC DNA]</scope>
    <source>
        <strain evidence="11 12">MBLB1776</strain>
    </source>
</reference>
<dbReference type="GO" id="GO:0042242">
    <property type="term" value="F:cobyrinic acid a,c-diamide synthase activity"/>
    <property type="evidence" value="ECO:0007669"/>
    <property type="project" value="UniProtKB-UniRule"/>
</dbReference>
<evidence type="ECO:0000256" key="6">
    <source>
        <dbReference type="ARBA" id="ARBA00022962"/>
    </source>
</evidence>
<dbReference type="EMBL" id="CP130318">
    <property type="protein sequence ID" value="WNQ10939.1"/>
    <property type="molecule type" value="Genomic_DNA"/>
</dbReference>
<dbReference type="InterPro" id="IPR029062">
    <property type="entry name" value="Class_I_gatase-like"/>
</dbReference>
<dbReference type="KEGG" id="paun:MJA45_25540"/>
<dbReference type="NCBIfam" id="NF002204">
    <property type="entry name" value="PRK01077.1"/>
    <property type="match status" value="1"/>
</dbReference>
<accession>A0AA96LD16</accession>